<reference evidence="1 2" key="1">
    <citation type="journal article" date="2021" name="PeerJ">
        <title>Analysis of 44 Vibrio anguillarum genomes reveals high genetic diversity.</title>
        <authorList>
            <person name="Hansen M.J."/>
            <person name="Dalsgaard I."/>
        </authorList>
    </citation>
    <scope>NUCLEOTIDE SEQUENCE [LARGE SCALE GENOMIC DNA]</scope>
    <source>
        <strain evidence="1 2">040915-1/1B</strain>
    </source>
</reference>
<dbReference type="RefSeq" id="WP_194664638.1">
    <property type="nucleotide sequence ID" value="NZ_RDPI01000695.1"/>
</dbReference>
<comment type="caution">
    <text evidence="1">The sequence shown here is derived from an EMBL/GenBank/DDBJ whole genome shotgun (WGS) entry which is preliminary data.</text>
</comment>
<feature type="non-terminal residue" evidence="1">
    <location>
        <position position="102"/>
    </location>
</feature>
<name>A0ABR9ZE22_VIBAN</name>
<dbReference type="Proteomes" id="UP000726136">
    <property type="component" value="Unassembled WGS sequence"/>
</dbReference>
<keyword evidence="2" id="KW-1185">Reference proteome</keyword>
<gene>
    <name evidence="1" type="ORF">EAY46_25265</name>
</gene>
<accession>A0ABR9ZE22</accession>
<feature type="non-terminal residue" evidence="1">
    <location>
        <position position="1"/>
    </location>
</feature>
<evidence type="ECO:0000313" key="2">
    <source>
        <dbReference type="Proteomes" id="UP000726136"/>
    </source>
</evidence>
<protein>
    <submittedName>
        <fullName evidence="1">Uncharacterized protein</fullName>
    </submittedName>
</protein>
<sequence>VNGDFEQGEYGWRASNGIEAGFSANGYGVASEGHGNRVSELDTYINTTIFQDLNDLNHGEVITLSFDFAKRAGISNNEGIDVLWNGEVVFSSSGDESAWQKK</sequence>
<proteinExistence type="predicted"/>
<dbReference type="EMBL" id="RDPI01000695">
    <property type="protein sequence ID" value="MBF4376296.1"/>
    <property type="molecule type" value="Genomic_DNA"/>
</dbReference>
<organism evidence="1 2">
    <name type="scientific">Vibrio anguillarum</name>
    <name type="common">Listonella anguillarum</name>
    <dbReference type="NCBI Taxonomy" id="55601"/>
    <lineage>
        <taxon>Bacteria</taxon>
        <taxon>Pseudomonadati</taxon>
        <taxon>Pseudomonadota</taxon>
        <taxon>Gammaproteobacteria</taxon>
        <taxon>Vibrionales</taxon>
        <taxon>Vibrionaceae</taxon>
        <taxon>Vibrio</taxon>
    </lineage>
</organism>
<evidence type="ECO:0000313" key="1">
    <source>
        <dbReference type="EMBL" id="MBF4376296.1"/>
    </source>
</evidence>